<name>A0AC61KZ56_9EURY</name>
<gene>
    <name evidence="1" type="ORF">C4B59_14455</name>
</gene>
<proteinExistence type="predicted"/>
<accession>A0AC61KZ56</accession>
<dbReference type="EMBL" id="PQXF01000048">
    <property type="protein sequence ID" value="PXF57814.1"/>
    <property type="molecule type" value="Genomic_DNA"/>
</dbReference>
<dbReference type="Proteomes" id="UP000248329">
    <property type="component" value="Unassembled WGS sequence"/>
</dbReference>
<reference evidence="1" key="1">
    <citation type="submission" date="2018-01" db="EMBL/GenBank/DDBJ databases">
        <authorList>
            <person name="Krukenberg V."/>
        </authorList>
    </citation>
    <scope>NUCLEOTIDE SEQUENCE</scope>
    <source>
        <strain evidence="1">E20ANME2</strain>
    </source>
</reference>
<evidence type="ECO:0000313" key="2">
    <source>
        <dbReference type="Proteomes" id="UP000248329"/>
    </source>
</evidence>
<organism evidence="1 2">
    <name type="scientific">Candidatus Methanogaster sp</name>
    <dbReference type="NCBI Taxonomy" id="3386292"/>
    <lineage>
        <taxon>Archaea</taxon>
        <taxon>Methanobacteriati</taxon>
        <taxon>Methanobacteriota</taxon>
        <taxon>Stenosarchaea group</taxon>
        <taxon>Methanomicrobia</taxon>
        <taxon>Methanosarcinales</taxon>
        <taxon>ANME-2 cluster</taxon>
        <taxon>Candidatus Methanogasteraceae</taxon>
        <taxon>Candidatus Methanogaster</taxon>
    </lineage>
</organism>
<protein>
    <submittedName>
        <fullName evidence="1">Uncharacterized protein</fullName>
    </submittedName>
</protein>
<comment type="caution">
    <text evidence="1">The sequence shown here is derived from an EMBL/GenBank/DDBJ whole genome shotgun (WGS) entry which is preliminary data.</text>
</comment>
<sequence length="95" mass="11476">MVNWKRTRLEFTPETHNHIKKHGVRWFELEEVFNHEFIPRKVRVEDEIRYAVLGESFGRILMVIVVPLSGNVIRVITAYEPSDGRKRIYREKRKK</sequence>
<evidence type="ECO:0000313" key="1">
    <source>
        <dbReference type="EMBL" id="PXF57814.1"/>
    </source>
</evidence>